<evidence type="ECO:0000313" key="2">
    <source>
        <dbReference type="EMBL" id="CUV05243.1"/>
    </source>
</evidence>
<dbReference type="EMBL" id="FAXA01000248">
    <property type="protein sequence ID" value="CUV05243.1"/>
    <property type="molecule type" value="Genomic_DNA"/>
</dbReference>
<protein>
    <recommendedName>
        <fullName evidence="1">UGSC-like domain-containing protein</fullName>
    </recommendedName>
</protein>
<evidence type="ECO:0000259" key="1">
    <source>
        <dbReference type="Pfam" id="PF24696"/>
    </source>
</evidence>
<reference evidence="2" key="1">
    <citation type="submission" date="2015-10" db="EMBL/GenBank/DDBJ databases">
        <authorList>
            <person name="Gilbert D.G."/>
        </authorList>
    </citation>
    <scope>NUCLEOTIDE SEQUENCE</scope>
</reference>
<proteinExistence type="predicted"/>
<gene>
    <name evidence="2" type="ORF">MGWOODY_Clf2707</name>
</gene>
<dbReference type="Pfam" id="PF24696">
    <property type="entry name" value="UGSC"/>
    <property type="match status" value="1"/>
</dbReference>
<dbReference type="InterPro" id="IPR057767">
    <property type="entry name" value="UGSC-like_dom"/>
</dbReference>
<organism evidence="2">
    <name type="scientific">hydrothermal vent metagenome</name>
    <dbReference type="NCBI Taxonomy" id="652676"/>
    <lineage>
        <taxon>unclassified sequences</taxon>
        <taxon>metagenomes</taxon>
        <taxon>ecological metagenomes</taxon>
    </lineage>
</organism>
<feature type="domain" description="UGSC-like" evidence="1">
    <location>
        <begin position="5"/>
        <end position="100"/>
    </location>
</feature>
<dbReference type="AlphaFoldDB" id="A0A170QBJ2"/>
<accession>A0A170QBJ2</accession>
<sequence length="102" mass="10981">MKLQIMSPAADRVDYKVPPAPRLSGLEGKTIGLYNNMTGGADIAVDRVAEHIGKRFPGVKFERYGGDLRSGRPSLSRGTHIDEEEASIIAMEVDAMIGATAH</sequence>
<name>A0A170QBJ2_9ZZZZ</name>